<feature type="chain" id="PRO_5043440206" description="Di-N-acetylchitobiase" evidence="11">
    <location>
        <begin position="25"/>
        <end position="374"/>
    </location>
</feature>
<dbReference type="PROSITE" id="PS01095">
    <property type="entry name" value="GH18_1"/>
    <property type="match status" value="1"/>
</dbReference>
<dbReference type="EMBL" id="JANPWB010000007">
    <property type="protein sequence ID" value="KAJ1171281.1"/>
    <property type="molecule type" value="Genomic_DNA"/>
</dbReference>
<dbReference type="InterPro" id="IPR017853">
    <property type="entry name" value="GH"/>
</dbReference>
<feature type="signal peptide" evidence="11">
    <location>
        <begin position="1"/>
        <end position="24"/>
    </location>
</feature>
<evidence type="ECO:0000256" key="4">
    <source>
        <dbReference type="ARBA" id="ARBA00022801"/>
    </source>
</evidence>
<proteinExistence type="inferred from homology"/>
<evidence type="ECO:0000256" key="2">
    <source>
        <dbReference type="ARBA" id="ARBA00009336"/>
    </source>
</evidence>
<feature type="domain" description="GH18" evidence="12">
    <location>
        <begin position="9"/>
        <end position="369"/>
    </location>
</feature>
<dbReference type="PANTHER" id="PTHR46290">
    <property type="entry name" value="DI-N-ACETYLCHITOBIASE"/>
    <property type="match status" value="1"/>
</dbReference>
<dbReference type="GO" id="GO:0006032">
    <property type="term" value="P:chitin catabolic process"/>
    <property type="evidence" value="ECO:0007669"/>
    <property type="project" value="UniProtKB-ARBA"/>
</dbReference>
<dbReference type="GO" id="GO:0009313">
    <property type="term" value="P:oligosaccharide catabolic process"/>
    <property type="evidence" value="ECO:0007669"/>
    <property type="project" value="TreeGrafter"/>
</dbReference>
<dbReference type="InterPro" id="IPR001579">
    <property type="entry name" value="Glyco_hydro_18_chit_AS"/>
</dbReference>
<evidence type="ECO:0000256" key="6">
    <source>
        <dbReference type="ARBA" id="ARBA00023228"/>
    </source>
</evidence>
<dbReference type="InterPro" id="IPR051887">
    <property type="entry name" value="GH18_Domain-Containing"/>
</dbReference>
<dbReference type="SMART" id="SM00636">
    <property type="entry name" value="Glyco_18"/>
    <property type="match status" value="1"/>
</dbReference>
<evidence type="ECO:0000256" key="8">
    <source>
        <dbReference type="ARBA" id="ARBA00055477"/>
    </source>
</evidence>
<evidence type="ECO:0000256" key="10">
    <source>
        <dbReference type="RuleBase" id="RU004453"/>
    </source>
</evidence>
<dbReference type="InterPro" id="IPR001223">
    <property type="entry name" value="Glyco_hydro18_cat"/>
</dbReference>
<organism evidence="13 14">
    <name type="scientific">Pleurodeles waltl</name>
    <name type="common">Iberian ribbed newt</name>
    <dbReference type="NCBI Taxonomy" id="8319"/>
    <lineage>
        <taxon>Eukaryota</taxon>
        <taxon>Metazoa</taxon>
        <taxon>Chordata</taxon>
        <taxon>Craniata</taxon>
        <taxon>Vertebrata</taxon>
        <taxon>Euteleostomi</taxon>
        <taxon>Amphibia</taxon>
        <taxon>Batrachia</taxon>
        <taxon>Caudata</taxon>
        <taxon>Salamandroidea</taxon>
        <taxon>Salamandridae</taxon>
        <taxon>Pleurodelinae</taxon>
        <taxon>Pleurodeles</taxon>
    </lineage>
</organism>
<dbReference type="FunFam" id="3.20.20.80:FF:000250">
    <property type="entry name" value="Probable di-N-acetylchitobiase 1"/>
    <property type="match status" value="1"/>
</dbReference>
<dbReference type="PANTHER" id="PTHR46290:SF1">
    <property type="entry name" value="DI-N-ACETYLCHITOBIASE"/>
    <property type="match status" value="1"/>
</dbReference>
<protein>
    <recommendedName>
        <fullName evidence="9">Di-N-acetylchitobiase</fullName>
    </recommendedName>
</protein>
<dbReference type="Pfam" id="PF00704">
    <property type="entry name" value="Glyco_hydro_18"/>
    <property type="match status" value="1"/>
</dbReference>
<dbReference type="InterPro" id="IPR029070">
    <property type="entry name" value="Chitinase_insertion_sf"/>
</dbReference>
<name>A0AAV7T5A1_PLEWA</name>
<keyword evidence="6" id="KW-0458">Lysosome</keyword>
<keyword evidence="5" id="KW-0325">Glycoprotein</keyword>
<evidence type="ECO:0000259" key="12">
    <source>
        <dbReference type="PROSITE" id="PS51910"/>
    </source>
</evidence>
<dbReference type="GO" id="GO:0004568">
    <property type="term" value="F:chitinase activity"/>
    <property type="evidence" value="ECO:0007669"/>
    <property type="project" value="UniProtKB-ARBA"/>
</dbReference>
<comment type="function">
    <text evidence="8">Involved in the degradation of asparagine-linked glycoproteins. Hydrolyze of N-acetyl-beta-D-glucosamine (1-4)N-acetylglucosamine chitobiose core from the reducing end of the bond, it requires prior cleavage by glycosylasparaginase.</text>
</comment>
<keyword evidence="7" id="KW-0326">Glycosidase</keyword>
<evidence type="ECO:0000256" key="3">
    <source>
        <dbReference type="ARBA" id="ARBA00022729"/>
    </source>
</evidence>
<dbReference type="GO" id="GO:0005764">
    <property type="term" value="C:lysosome"/>
    <property type="evidence" value="ECO:0007669"/>
    <property type="project" value="UniProtKB-SubCell"/>
</dbReference>
<keyword evidence="3 11" id="KW-0732">Signal</keyword>
<gene>
    <name evidence="13" type="ORF">NDU88_003146</name>
</gene>
<dbReference type="PROSITE" id="PS51910">
    <property type="entry name" value="GH18_2"/>
    <property type="match status" value="1"/>
</dbReference>
<dbReference type="Gene3D" id="3.20.20.80">
    <property type="entry name" value="Glycosidases"/>
    <property type="match status" value="1"/>
</dbReference>
<comment type="caution">
    <text evidence="13">The sequence shown here is derived from an EMBL/GenBank/DDBJ whole genome shotgun (WGS) entry which is preliminary data.</text>
</comment>
<dbReference type="InterPro" id="IPR011583">
    <property type="entry name" value="Chitinase_II/V-like_cat"/>
</dbReference>
<evidence type="ECO:0000256" key="5">
    <source>
        <dbReference type="ARBA" id="ARBA00023180"/>
    </source>
</evidence>
<dbReference type="FunFam" id="3.10.50.10:FF:000006">
    <property type="entry name" value="Chitobiase, di-N-acetyl"/>
    <property type="match status" value="1"/>
</dbReference>
<reference evidence="13" key="1">
    <citation type="journal article" date="2022" name="bioRxiv">
        <title>Sequencing and chromosome-scale assembly of the giantPleurodeles waltlgenome.</title>
        <authorList>
            <person name="Brown T."/>
            <person name="Elewa A."/>
            <person name="Iarovenko S."/>
            <person name="Subramanian E."/>
            <person name="Araus A.J."/>
            <person name="Petzold A."/>
            <person name="Susuki M."/>
            <person name="Suzuki K.-i.T."/>
            <person name="Hayashi T."/>
            <person name="Toyoda A."/>
            <person name="Oliveira C."/>
            <person name="Osipova E."/>
            <person name="Leigh N.D."/>
            <person name="Simon A."/>
            <person name="Yun M.H."/>
        </authorList>
    </citation>
    <scope>NUCLEOTIDE SEQUENCE</scope>
    <source>
        <strain evidence="13">20211129_DDA</strain>
        <tissue evidence="13">Liver</tissue>
    </source>
</reference>
<evidence type="ECO:0000256" key="7">
    <source>
        <dbReference type="ARBA" id="ARBA00023295"/>
    </source>
</evidence>
<sequence>MARIWCGWLLILCFIQEFSQLAASCPCADPALCRPITDVKDFEVYVFDVGGKSWKFYDWTQVTTVATFGKYDPELLCYAHSKGARIVLKGDVPLTEVIDPKKRASWISQKLDLAKKQYMDGINIDIEQAVNTSSPEYYALTALVQETAEAFHREIVGSQVTFDVAWSPKCIDLRCYNYSGIAEVSDFLFVMSYDEQSQIWTDCIAGANAPYNQTLIAYDDYLHLNVDPKKLVMGVPWYGYDYACVNLTEDGKCTLKKVPFRGAPCSDAAGRQVPYKAIMKQVNSSISGRLWDEQQMAPYYNYRDTKGIFHQVWYDDPRSISLKAAYVAERGLRGIGMWNGNLLDYSSDPVAKQQTEDMWNALRPQRANHSAPLS</sequence>
<keyword evidence="14" id="KW-1185">Reference proteome</keyword>
<dbReference type="InterPro" id="IPR047898">
    <property type="entry name" value="DIAC_cat"/>
</dbReference>
<comment type="subcellular location">
    <subcellularLocation>
        <location evidence="1">Lysosome</location>
    </subcellularLocation>
</comment>
<accession>A0AAV7T5A1</accession>
<evidence type="ECO:0000256" key="9">
    <source>
        <dbReference type="ARBA" id="ARBA00074174"/>
    </source>
</evidence>
<evidence type="ECO:0000313" key="13">
    <source>
        <dbReference type="EMBL" id="KAJ1171281.1"/>
    </source>
</evidence>
<dbReference type="AlphaFoldDB" id="A0AAV7T5A1"/>
<dbReference type="CDD" id="cd02875">
    <property type="entry name" value="GH18_chitobiase"/>
    <property type="match status" value="1"/>
</dbReference>
<comment type="similarity">
    <text evidence="2 10">Belongs to the glycosyl hydrolase 18 family.</text>
</comment>
<keyword evidence="4" id="KW-0378">Hydrolase</keyword>
<dbReference type="Gene3D" id="3.10.50.10">
    <property type="match status" value="1"/>
</dbReference>
<dbReference type="GO" id="GO:0008061">
    <property type="term" value="F:chitin binding"/>
    <property type="evidence" value="ECO:0007669"/>
    <property type="project" value="InterPro"/>
</dbReference>
<evidence type="ECO:0000256" key="11">
    <source>
        <dbReference type="SAM" id="SignalP"/>
    </source>
</evidence>
<evidence type="ECO:0000256" key="1">
    <source>
        <dbReference type="ARBA" id="ARBA00004371"/>
    </source>
</evidence>
<dbReference type="Proteomes" id="UP001066276">
    <property type="component" value="Chromosome 4_1"/>
</dbReference>
<dbReference type="SUPFAM" id="SSF51445">
    <property type="entry name" value="(Trans)glycosidases"/>
    <property type="match status" value="1"/>
</dbReference>
<evidence type="ECO:0000313" key="14">
    <source>
        <dbReference type="Proteomes" id="UP001066276"/>
    </source>
</evidence>
<dbReference type="GO" id="GO:0005615">
    <property type="term" value="C:extracellular space"/>
    <property type="evidence" value="ECO:0007669"/>
    <property type="project" value="TreeGrafter"/>
</dbReference>